<feature type="region of interest" description="Disordered" evidence="1">
    <location>
        <begin position="218"/>
        <end position="253"/>
    </location>
</feature>
<dbReference type="AlphaFoldDB" id="A0A4D9EJU6"/>
<reference evidence="2 3" key="1">
    <citation type="submission" date="2019-04" db="EMBL/GenBank/DDBJ databases">
        <title>Draft genome of the big-headed turtle Platysternon megacephalum.</title>
        <authorList>
            <person name="Gong S."/>
        </authorList>
    </citation>
    <scope>NUCLEOTIDE SEQUENCE [LARGE SCALE GENOMIC DNA]</scope>
    <source>
        <strain evidence="2">DO16091913</strain>
        <tissue evidence="2">Muscle</tissue>
    </source>
</reference>
<name>A0A4D9EJU6_9SAUR</name>
<reference evidence="2 3" key="2">
    <citation type="submission" date="2019-04" db="EMBL/GenBank/DDBJ databases">
        <title>The genome sequence of big-headed turtle.</title>
        <authorList>
            <person name="Gong S."/>
        </authorList>
    </citation>
    <scope>NUCLEOTIDE SEQUENCE [LARGE SCALE GENOMIC DNA]</scope>
    <source>
        <strain evidence="2">DO16091913</strain>
        <tissue evidence="2">Muscle</tissue>
    </source>
</reference>
<accession>A0A4D9EJU6</accession>
<dbReference type="EMBL" id="QXTE01000055">
    <property type="protein sequence ID" value="TFK09275.1"/>
    <property type="molecule type" value="Genomic_DNA"/>
</dbReference>
<sequence length="302" mass="32318">MSRESPTAACYTHPWDQVHKEDPTLPGAGGGCFSHCLSNGDGEPQPYAGRNHTHRRGQPGLCTRARESGSAPAPVGSWVQCPAPLHSSQGKLTPVLLLAGPAAQTQDSMGGGGSWVSVFYFKGGGGKMYKITPLKTMPHGELPPWPDWAPATTDVKRPCRGRGSLFSYGLDRMRAHASPYAPLALRGVLPLSSPPGCALQPSLSQRSFHWATPTPRTRLGAAAGTGLRGGKSRSRPRLLHFPQTGPWPSRAHRARGWGGAPALRCTCVRETQPRGKGQRSTRALLLLRLEPVLAARLPAARY</sequence>
<keyword evidence="3" id="KW-1185">Reference proteome</keyword>
<evidence type="ECO:0000313" key="3">
    <source>
        <dbReference type="Proteomes" id="UP000297703"/>
    </source>
</evidence>
<proteinExistence type="predicted"/>
<gene>
    <name evidence="2" type="ORF">DR999_PMT07726</name>
</gene>
<evidence type="ECO:0000256" key="1">
    <source>
        <dbReference type="SAM" id="MobiDB-lite"/>
    </source>
</evidence>
<evidence type="ECO:0000313" key="2">
    <source>
        <dbReference type="EMBL" id="TFK09275.1"/>
    </source>
</evidence>
<comment type="caution">
    <text evidence="2">The sequence shown here is derived from an EMBL/GenBank/DDBJ whole genome shotgun (WGS) entry which is preliminary data.</text>
</comment>
<organism evidence="2 3">
    <name type="scientific">Platysternon megacephalum</name>
    <name type="common">big-headed turtle</name>
    <dbReference type="NCBI Taxonomy" id="55544"/>
    <lineage>
        <taxon>Eukaryota</taxon>
        <taxon>Metazoa</taxon>
        <taxon>Chordata</taxon>
        <taxon>Craniata</taxon>
        <taxon>Vertebrata</taxon>
        <taxon>Euteleostomi</taxon>
        <taxon>Archelosauria</taxon>
        <taxon>Testudinata</taxon>
        <taxon>Testudines</taxon>
        <taxon>Cryptodira</taxon>
        <taxon>Durocryptodira</taxon>
        <taxon>Testudinoidea</taxon>
        <taxon>Platysternidae</taxon>
        <taxon>Platysternon</taxon>
    </lineage>
</organism>
<protein>
    <submittedName>
        <fullName evidence="2">Transcription factor AP-2-delta</fullName>
    </submittedName>
</protein>
<dbReference type="Proteomes" id="UP000297703">
    <property type="component" value="Unassembled WGS sequence"/>
</dbReference>